<feature type="transmembrane region" description="Helical" evidence="6">
    <location>
        <begin position="104"/>
        <end position="125"/>
    </location>
</feature>
<dbReference type="STRING" id="70415.A0A5S6QZF1"/>
<evidence type="ECO:0000259" key="7">
    <source>
        <dbReference type="PROSITE" id="PS50850"/>
    </source>
</evidence>
<feature type="transmembrane region" description="Helical" evidence="6">
    <location>
        <begin position="389"/>
        <end position="409"/>
    </location>
</feature>
<evidence type="ECO:0000256" key="2">
    <source>
        <dbReference type="ARBA" id="ARBA00009598"/>
    </source>
</evidence>
<keyword evidence="5 6" id="KW-0472">Membrane</keyword>
<comment type="subcellular location">
    <subcellularLocation>
        <location evidence="1">Endomembrane system</location>
        <topology evidence="1">Multi-pass membrane protein</topology>
    </subcellularLocation>
</comment>
<dbReference type="InterPro" id="IPR020846">
    <property type="entry name" value="MFS_dom"/>
</dbReference>
<feature type="transmembrane region" description="Helical" evidence="6">
    <location>
        <begin position="299"/>
        <end position="316"/>
    </location>
</feature>
<dbReference type="AlphaFoldDB" id="A0A5S6QZF1"/>
<dbReference type="Pfam" id="PF07690">
    <property type="entry name" value="MFS_1"/>
    <property type="match status" value="1"/>
</dbReference>
<dbReference type="Gene3D" id="1.20.1250.20">
    <property type="entry name" value="MFS general substrate transporter like domains"/>
    <property type="match status" value="2"/>
</dbReference>
<evidence type="ECO:0000256" key="5">
    <source>
        <dbReference type="ARBA" id="ARBA00023136"/>
    </source>
</evidence>
<sequence length="417" mass="46056">MAPDSLSPRQRVLFVAIFSGYALYVWCRKTIIFLSPELIRTGRFSQDDLGVIISSFVGAYVVSRLFMGILSDYVDARVLFWSGLVVSAVCSLAASTISNVYLYAVLWFVSGLAQGCGWPACSKLLRSCFDQAHFGSLWSWLACSVNVTGALGPFAMQLLLKATGCWRNAMLTSGLFCLLFSLVLMLVLFGAVPPDVGDIFRKDSTAIRVSLYRSIMRDPYFRRLSLFYFSVFATRAFFENWAQLLLMDLKRMNAAEVATFVGFFEAGGFVSCLSTSYLTDVVARLERRRHDASRSRFRLALFYMLVVVFTMLVLNFQDSVLLLASFVLGACLYGCVNVFGIIATEAAPADVAGFSHTMVSFAGTAGAILSGYPTALAADALGWLNVTRIHHALCCVCLLSMAYSEHVFARRLLRKSN</sequence>
<dbReference type="InterPro" id="IPR051337">
    <property type="entry name" value="OPA_Antiporter"/>
</dbReference>
<dbReference type="PROSITE" id="PS50850">
    <property type="entry name" value="MFS"/>
    <property type="match status" value="1"/>
</dbReference>
<feature type="transmembrane region" description="Helical" evidence="6">
    <location>
        <begin position="78"/>
        <end position="98"/>
    </location>
</feature>
<dbReference type="InterPro" id="IPR011701">
    <property type="entry name" value="MFS"/>
</dbReference>
<keyword evidence="4 6" id="KW-1133">Transmembrane helix</keyword>
<evidence type="ECO:0000313" key="8">
    <source>
        <dbReference type="Proteomes" id="UP000046395"/>
    </source>
</evidence>
<dbReference type="InterPro" id="IPR036259">
    <property type="entry name" value="MFS_trans_sf"/>
</dbReference>
<feature type="transmembrane region" description="Helical" evidence="6">
    <location>
        <begin position="258"/>
        <end position="278"/>
    </location>
</feature>
<dbReference type="Proteomes" id="UP000046395">
    <property type="component" value="Unassembled WGS sequence"/>
</dbReference>
<organism evidence="8 9">
    <name type="scientific">Trichuris muris</name>
    <name type="common">Mouse whipworm</name>
    <dbReference type="NCBI Taxonomy" id="70415"/>
    <lineage>
        <taxon>Eukaryota</taxon>
        <taxon>Metazoa</taxon>
        <taxon>Ecdysozoa</taxon>
        <taxon>Nematoda</taxon>
        <taxon>Enoplea</taxon>
        <taxon>Dorylaimia</taxon>
        <taxon>Trichinellida</taxon>
        <taxon>Trichuridae</taxon>
        <taxon>Trichuris</taxon>
    </lineage>
</organism>
<dbReference type="PANTHER" id="PTHR43826">
    <property type="entry name" value="GLUCOSE-6-PHOSPHATE EXCHANGER SLC37A4"/>
    <property type="match status" value="1"/>
</dbReference>
<feature type="transmembrane region" description="Helical" evidence="6">
    <location>
        <begin position="49"/>
        <end position="66"/>
    </location>
</feature>
<dbReference type="PIRSF" id="PIRSF002808">
    <property type="entry name" value="Hexose_phosphate_transp"/>
    <property type="match status" value="1"/>
</dbReference>
<dbReference type="SUPFAM" id="SSF103473">
    <property type="entry name" value="MFS general substrate transporter"/>
    <property type="match status" value="1"/>
</dbReference>
<name>A0A5S6QZF1_TRIMR</name>
<feature type="transmembrane region" description="Helical" evidence="6">
    <location>
        <begin position="220"/>
        <end position="238"/>
    </location>
</feature>
<proteinExistence type="inferred from homology"/>
<keyword evidence="3 6" id="KW-0812">Transmembrane</keyword>
<feature type="transmembrane region" description="Helical" evidence="6">
    <location>
        <begin position="322"/>
        <end position="344"/>
    </location>
</feature>
<keyword evidence="8" id="KW-1185">Reference proteome</keyword>
<feature type="domain" description="Major facilitator superfamily (MFS) profile" evidence="7">
    <location>
        <begin position="13"/>
        <end position="417"/>
    </location>
</feature>
<evidence type="ECO:0000256" key="1">
    <source>
        <dbReference type="ARBA" id="ARBA00004127"/>
    </source>
</evidence>
<comment type="similarity">
    <text evidence="2">Belongs to the major facilitator superfamily. Organophosphate:Pi antiporter (OPA) (TC 2.A.1.4) family.</text>
</comment>
<evidence type="ECO:0000256" key="6">
    <source>
        <dbReference type="SAM" id="Phobius"/>
    </source>
</evidence>
<evidence type="ECO:0000313" key="9">
    <source>
        <dbReference type="WBParaSite" id="TMUE_3000012625.1"/>
    </source>
</evidence>
<reference evidence="9" key="1">
    <citation type="submission" date="2019-12" db="UniProtKB">
        <authorList>
            <consortium name="WormBaseParasite"/>
        </authorList>
    </citation>
    <scope>IDENTIFICATION</scope>
</reference>
<feature type="transmembrane region" description="Helical" evidence="6">
    <location>
        <begin position="137"/>
        <end position="159"/>
    </location>
</feature>
<protein>
    <submittedName>
        <fullName evidence="9">MFS domain-containing protein</fullName>
    </submittedName>
</protein>
<feature type="transmembrane region" description="Helical" evidence="6">
    <location>
        <begin position="12"/>
        <end position="34"/>
    </location>
</feature>
<evidence type="ECO:0000256" key="3">
    <source>
        <dbReference type="ARBA" id="ARBA00022692"/>
    </source>
</evidence>
<dbReference type="WBParaSite" id="TMUE_3000012625.1">
    <property type="protein sequence ID" value="TMUE_3000012625.1"/>
    <property type="gene ID" value="WBGene00301627"/>
</dbReference>
<dbReference type="PANTHER" id="PTHR43826:SF3">
    <property type="entry name" value="GLUCOSE-6-PHOSPHATE EXCHANGER SLC37A4"/>
    <property type="match status" value="1"/>
</dbReference>
<dbReference type="GO" id="GO:0005789">
    <property type="term" value="C:endoplasmic reticulum membrane"/>
    <property type="evidence" value="ECO:0007669"/>
    <property type="project" value="TreeGrafter"/>
</dbReference>
<feature type="transmembrane region" description="Helical" evidence="6">
    <location>
        <begin position="351"/>
        <end position="369"/>
    </location>
</feature>
<evidence type="ECO:0000256" key="4">
    <source>
        <dbReference type="ARBA" id="ARBA00022989"/>
    </source>
</evidence>
<dbReference type="GO" id="GO:0035435">
    <property type="term" value="P:phosphate ion transmembrane transport"/>
    <property type="evidence" value="ECO:0007669"/>
    <property type="project" value="TreeGrafter"/>
</dbReference>
<dbReference type="InterPro" id="IPR000849">
    <property type="entry name" value="Sugar_P_transporter"/>
</dbReference>
<dbReference type="GO" id="GO:0061513">
    <property type="term" value="F:glucose 6-phosphate:phosphate antiporter activity"/>
    <property type="evidence" value="ECO:0007669"/>
    <property type="project" value="TreeGrafter"/>
</dbReference>
<accession>A0A5S6QZF1</accession>
<feature type="transmembrane region" description="Helical" evidence="6">
    <location>
        <begin position="171"/>
        <end position="192"/>
    </location>
</feature>